<comment type="caution">
    <text evidence="1">The sequence shown here is derived from an EMBL/GenBank/DDBJ whole genome shotgun (WGS) entry which is preliminary data.</text>
</comment>
<accession>A0AAV7Q7I9</accession>
<keyword evidence="2" id="KW-1185">Reference proteome</keyword>
<name>A0AAV7Q7I9_PLEWA</name>
<proteinExistence type="predicted"/>
<organism evidence="1 2">
    <name type="scientific">Pleurodeles waltl</name>
    <name type="common">Iberian ribbed newt</name>
    <dbReference type="NCBI Taxonomy" id="8319"/>
    <lineage>
        <taxon>Eukaryota</taxon>
        <taxon>Metazoa</taxon>
        <taxon>Chordata</taxon>
        <taxon>Craniata</taxon>
        <taxon>Vertebrata</taxon>
        <taxon>Euteleostomi</taxon>
        <taxon>Amphibia</taxon>
        <taxon>Batrachia</taxon>
        <taxon>Caudata</taxon>
        <taxon>Salamandroidea</taxon>
        <taxon>Salamandridae</taxon>
        <taxon>Pleurodelinae</taxon>
        <taxon>Pleurodeles</taxon>
    </lineage>
</organism>
<reference evidence="1" key="1">
    <citation type="journal article" date="2022" name="bioRxiv">
        <title>Sequencing and chromosome-scale assembly of the giantPleurodeles waltlgenome.</title>
        <authorList>
            <person name="Brown T."/>
            <person name="Elewa A."/>
            <person name="Iarovenko S."/>
            <person name="Subramanian E."/>
            <person name="Araus A.J."/>
            <person name="Petzold A."/>
            <person name="Susuki M."/>
            <person name="Suzuki K.-i.T."/>
            <person name="Hayashi T."/>
            <person name="Toyoda A."/>
            <person name="Oliveira C."/>
            <person name="Osipova E."/>
            <person name="Leigh N.D."/>
            <person name="Simon A."/>
            <person name="Yun M.H."/>
        </authorList>
    </citation>
    <scope>NUCLEOTIDE SEQUENCE</scope>
    <source>
        <strain evidence="1">20211129_DDA</strain>
        <tissue evidence="1">Liver</tissue>
    </source>
</reference>
<sequence>MSLWNPGLPDATNLHDLKLGRICGVFAMPSRSGTHMSVPSPTHHTEVRIDLMWVPAADVMNLSLVRILPRGISDHTPLLADWGAGHQAQRPTWRLNAWYLKFPECAEFVEEELETFCCNEGLVDLRATLWAACKPSMCGIIKSYIWGQEQRQRTKFAQLEAKLLELDGQTGHLDTQAVQRQLVLLRSELRQISLEEAKQCWQVSTSGVYGMGVSQADHSTGWQPGQLYVIGRETPKWNWKRHLRPLQLTIKTYMLKTPCRVWQRRTL</sequence>
<dbReference type="EMBL" id="JANPWB010000010">
    <property type="protein sequence ID" value="KAJ1134628.1"/>
    <property type="molecule type" value="Genomic_DNA"/>
</dbReference>
<gene>
    <name evidence="1" type="ORF">NDU88_001079</name>
</gene>
<dbReference type="AlphaFoldDB" id="A0AAV7Q7I9"/>
<protein>
    <submittedName>
        <fullName evidence="1">Uncharacterized protein</fullName>
    </submittedName>
</protein>
<evidence type="ECO:0000313" key="2">
    <source>
        <dbReference type="Proteomes" id="UP001066276"/>
    </source>
</evidence>
<dbReference type="Proteomes" id="UP001066276">
    <property type="component" value="Chromosome 6"/>
</dbReference>
<evidence type="ECO:0000313" key="1">
    <source>
        <dbReference type="EMBL" id="KAJ1134628.1"/>
    </source>
</evidence>